<dbReference type="PANTHER" id="PTHR11439">
    <property type="entry name" value="GAG-POL-RELATED RETROTRANSPOSON"/>
    <property type="match status" value="1"/>
</dbReference>
<evidence type="ECO:0000259" key="1">
    <source>
        <dbReference type="Pfam" id="PF25597"/>
    </source>
</evidence>
<dbReference type="PANTHER" id="PTHR11439:SF467">
    <property type="entry name" value="INTEGRASE CATALYTIC DOMAIN-CONTAINING PROTEIN"/>
    <property type="match status" value="1"/>
</dbReference>
<name>A0A176W3N7_MARPO</name>
<evidence type="ECO:0000313" key="2">
    <source>
        <dbReference type="EMBL" id="OAE27221.1"/>
    </source>
</evidence>
<dbReference type="Pfam" id="PF25597">
    <property type="entry name" value="SH3_retrovirus"/>
    <property type="match status" value="1"/>
</dbReference>
<proteinExistence type="predicted"/>
<dbReference type="EMBL" id="LVLJ01001948">
    <property type="protein sequence ID" value="OAE27221.1"/>
    <property type="molecule type" value="Genomic_DNA"/>
</dbReference>
<dbReference type="Proteomes" id="UP000077202">
    <property type="component" value="Unassembled WGS sequence"/>
</dbReference>
<reference evidence="2" key="1">
    <citation type="submission" date="2016-03" db="EMBL/GenBank/DDBJ databases">
        <title>Mechanisms controlling the formation of the plant cell surface in tip-growing cells are functionally conserved among land plants.</title>
        <authorList>
            <person name="Honkanen S."/>
            <person name="Jones V.A."/>
            <person name="Morieri G."/>
            <person name="Champion C."/>
            <person name="Hetherington A.J."/>
            <person name="Kelly S."/>
            <person name="Saint-Marcoux D."/>
            <person name="Proust H."/>
            <person name="Prescott H."/>
            <person name="Dolan L."/>
        </authorList>
    </citation>
    <scope>NUCLEOTIDE SEQUENCE [LARGE SCALE GENOMIC DNA]</scope>
    <source>
        <tissue evidence="2">Whole gametophyte</tissue>
    </source>
</reference>
<gene>
    <name evidence="2" type="ORF">AXG93_4332s1190</name>
</gene>
<dbReference type="CDD" id="cd09272">
    <property type="entry name" value="RNase_HI_RT_Ty1"/>
    <property type="match status" value="1"/>
</dbReference>
<organism evidence="2 3">
    <name type="scientific">Marchantia polymorpha subsp. ruderalis</name>
    <dbReference type="NCBI Taxonomy" id="1480154"/>
    <lineage>
        <taxon>Eukaryota</taxon>
        <taxon>Viridiplantae</taxon>
        <taxon>Streptophyta</taxon>
        <taxon>Embryophyta</taxon>
        <taxon>Marchantiophyta</taxon>
        <taxon>Marchantiopsida</taxon>
        <taxon>Marchantiidae</taxon>
        <taxon>Marchantiales</taxon>
        <taxon>Marchantiaceae</taxon>
        <taxon>Marchantia</taxon>
    </lineage>
</organism>
<keyword evidence="3" id="KW-1185">Reference proteome</keyword>
<dbReference type="AlphaFoldDB" id="A0A176W3N7"/>
<evidence type="ECO:0000313" key="3">
    <source>
        <dbReference type="Proteomes" id="UP000077202"/>
    </source>
</evidence>
<comment type="caution">
    <text evidence="2">The sequence shown here is derived from an EMBL/GenBank/DDBJ whole genome shotgun (WGS) entry which is preliminary data.</text>
</comment>
<feature type="domain" description="Retroviral polymerase SH3-like" evidence="1">
    <location>
        <begin position="1"/>
        <end position="37"/>
    </location>
</feature>
<dbReference type="InterPro" id="IPR057670">
    <property type="entry name" value="SH3_retrovirus"/>
</dbReference>
<accession>A0A176W3N7</accession>
<protein>
    <recommendedName>
        <fullName evidence="1">Retroviral polymerase SH3-like domain-containing protein</fullName>
    </recommendedName>
</protein>
<sequence length="288" mass="32702">MGYGAGVKGYRIWYDNKIILSRNVVFNESSMLKAKEKISDIAEKEIVAEEVEVQFVPQENQASMLVKNQLPQPVADEQDTYQFETVLPKTGSDEVVHQIVALDRPRMVGVRPPARYRFDDLVGYALQVDNNEPSSYKAAISGTFAISVVSRYMVNPGKEHWQAVKRIFRRSMIGYVFTLGGSVISWKAILQPSITLSTTEAEYMALTEAAKERIWLKVLVNDLSLRQYQALVYCDSLSAICLTKDQVHHEKTKHIDVRNHFLSNENRIQVKKVGTVDNRVDMFTKPVA</sequence>